<dbReference type="EMBL" id="FMUX01000026">
    <property type="protein sequence ID" value="SCY84351.1"/>
    <property type="molecule type" value="Genomic_DNA"/>
</dbReference>
<keyword evidence="2" id="KW-1185">Reference proteome</keyword>
<protein>
    <submittedName>
        <fullName evidence="1">SEC-C motif-containing protein</fullName>
    </submittedName>
</protein>
<evidence type="ECO:0000313" key="2">
    <source>
        <dbReference type="Proteomes" id="UP000198870"/>
    </source>
</evidence>
<organism evidence="1 2">
    <name type="scientific">Desulfoluna spongiiphila</name>
    <dbReference type="NCBI Taxonomy" id="419481"/>
    <lineage>
        <taxon>Bacteria</taxon>
        <taxon>Pseudomonadati</taxon>
        <taxon>Thermodesulfobacteriota</taxon>
        <taxon>Desulfobacteria</taxon>
        <taxon>Desulfobacterales</taxon>
        <taxon>Desulfolunaceae</taxon>
        <taxon>Desulfoluna</taxon>
    </lineage>
</organism>
<reference evidence="1 2" key="1">
    <citation type="submission" date="2016-10" db="EMBL/GenBank/DDBJ databases">
        <authorList>
            <person name="de Groot N.N."/>
        </authorList>
    </citation>
    <scope>NUCLEOTIDE SEQUENCE [LARGE SCALE GENOMIC DNA]</scope>
    <source>
        <strain evidence="1 2">AA1</strain>
    </source>
</reference>
<dbReference type="Pfam" id="PF02810">
    <property type="entry name" value="SEC-C"/>
    <property type="match status" value="1"/>
</dbReference>
<gene>
    <name evidence="1" type="ORF">SAMN05216233_12611</name>
</gene>
<accession>A0A1G5J8T5</accession>
<dbReference type="STRING" id="419481.SAMN05216233_12611"/>
<dbReference type="RefSeq" id="WP_175470041.1">
    <property type="nucleotide sequence ID" value="NZ_FMUX01000026.1"/>
</dbReference>
<name>A0A1G5J8T5_9BACT</name>
<sequence length="213" mass="24094">MAFTPAIVPNFISAELKKACLKVAGHEETCFLEIQHSDKYIINKCAYNAMVEADAVGGRVVFGWAISIWENVAFDFIGHAVVELNDKYYCVTPTIRDDKRVLFLKDDSITFDYGNPNCRLPSCEVAISKRPEVEKFLKLRARIREIKLKYPVSSGLISVSVEDGQEISALERQEIELLDRINYALHPVKAQCPCGSGKQFRKCCRPHMKKAFS</sequence>
<evidence type="ECO:0000313" key="1">
    <source>
        <dbReference type="EMBL" id="SCY84351.1"/>
    </source>
</evidence>
<dbReference type="InterPro" id="IPR004027">
    <property type="entry name" value="SEC_C_motif"/>
</dbReference>
<dbReference type="AlphaFoldDB" id="A0A1G5J8T5"/>
<dbReference type="Proteomes" id="UP000198870">
    <property type="component" value="Unassembled WGS sequence"/>
</dbReference>
<proteinExistence type="predicted"/>